<feature type="compositionally biased region" description="Polar residues" evidence="1">
    <location>
        <begin position="332"/>
        <end position="348"/>
    </location>
</feature>
<dbReference type="AlphaFoldDB" id="A0A7J5JQB4"/>
<feature type="compositionally biased region" description="Basic and acidic residues" evidence="1">
    <location>
        <begin position="356"/>
        <end position="368"/>
    </location>
</feature>
<dbReference type="RefSeq" id="WP_130041477.1">
    <property type="nucleotide sequence ID" value="NZ_RCXW01000005.1"/>
</dbReference>
<gene>
    <name evidence="3" type="ORF">GAN93_07775</name>
</gene>
<dbReference type="InterPro" id="IPR025343">
    <property type="entry name" value="DUF4099"/>
</dbReference>
<proteinExistence type="predicted"/>
<protein>
    <submittedName>
        <fullName evidence="3">DUF3945 domain-containing protein</fullName>
    </submittedName>
</protein>
<evidence type="ECO:0000259" key="2">
    <source>
        <dbReference type="Pfam" id="PF13351"/>
    </source>
</evidence>
<evidence type="ECO:0000313" key="4">
    <source>
        <dbReference type="Proteomes" id="UP000460317"/>
    </source>
</evidence>
<evidence type="ECO:0000313" key="3">
    <source>
        <dbReference type="EMBL" id="KAB4453614.1"/>
    </source>
</evidence>
<dbReference type="EMBL" id="WCSB01000005">
    <property type="protein sequence ID" value="KAB4453614.1"/>
    <property type="molecule type" value="Genomic_DNA"/>
</dbReference>
<evidence type="ECO:0000256" key="1">
    <source>
        <dbReference type="SAM" id="MobiDB-lite"/>
    </source>
</evidence>
<dbReference type="Pfam" id="PF13351">
    <property type="entry name" value="DUF4099"/>
    <property type="match status" value="1"/>
</dbReference>
<name>A0A7J5JQB4_BACT4</name>
<accession>A0A7J5JQB4</accession>
<dbReference type="Proteomes" id="UP000460317">
    <property type="component" value="Unassembled WGS sequence"/>
</dbReference>
<reference evidence="3 4" key="1">
    <citation type="journal article" date="2019" name="Nat. Med.">
        <title>A library of human gut bacterial isolates paired with longitudinal multiomics data enables mechanistic microbiome research.</title>
        <authorList>
            <person name="Poyet M."/>
            <person name="Groussin M."/>
            <person name="Gibbons S.M."/>
            <person name="Avila-Pacheco J."/>
            <person name="Jiang X."/>
            <person name="Kearney S.M."/>
            <person name="Perrotta A.R."/>
            <person name="Berdy B."/>
            <person name="Zhao S."/>
            <person name="Lieberman T.D."/>
            <person name="Swanson P.K."/>
            <person name="Smith M."/>
            <person name="Roesemann S."/>
            <person name="Alexander J.E."/>
            <person name="Rich S.A."/>
            <person name="Livny J."/>
            <person name="Vlamakis H."/>
            <person name="Clish C."/>
            <person name="Bullock K."/>
            <person name="Deik A."/>
            <person name="Scott J."/>
            <person name="Pierce K.A."/>
            <person name="Xavier R.J."/>
            <person name="Alm E.J."/>
        </authorList>
    </citation>
    <scope>NUCLEOTIDE SEQUENCE [LARGE SCALE GENOMIC DNA]</scope>
    <source>
        <strain evidence="3 4">BIOML-A165</strain>
    </source>
</reference>
<organism evidence="3 4">
    <name type="scientific">Bacteroides thetaiotaomicron</name>
    <dbReference type="NCBI Taxonomy" id="818"/>
    <lineage>
        <taxon>Bacteria</taxon>
        <taxon>Pseudomonadati</taxon>
        <taxon>Bacteroidota</taxon>
        <taxon>Bacteroidia</taxon>
        <taxon>Bacteroidales</taxon>
        <taxon>Bacteroidaceae</taxon>
        <taxon>Bacteroides</taxon>
    </lineage>
</organism>
<feature type="region of interest" description="Disordered" evidence="1">
    <location>
        <begin position="330"/>
        <end position="380"/>
    </location>
</feature>
<comment type="caution">
    <text evidence="3">The sequence shown here is derived from an EMBL/GenBank/DDBJ whole genome shotgun (WGS) entry which is preliminary data.</text>
</comment>
<feature type="domain" description="DUF4099" evidence="2">
    <location>
        <begin position="126"/>
        <end position="206"/>
    </location>
</feature>
<sequence length="380" mass="43323">MDNVNLAPENNGATQEYGYLMAYDKKEQKAKGVKGIAANGELETLEANEADKGQFIKVDQRGNFFTNFGKNFLYHYNNPGRYSLYNIPKETPVEQAKEKIEAAQLPQNEAVRKELASTRVYNNHRYNEREINWEQAARYGITPDVLKNSKDSLERMLQGKSSAVAFHIAKPSELGRESGDAKLSLFRDENGAVKFDIHYIRQAPKVGEDYRGYTLTEDDLKTLNQTGNLGKTVDMVIDYRTKETRPCYLSKDPVTNELFHMPVEQVRVPRKVKDYTLSPSEYEAALRGEEVPIRFKSNNGNYYTTSIQMSAAERGVEFLWERSTKKLEEGQKQIQQQVSNGEQQTNGPVQIAGKPLKKEEASRQAEKKTRTRKPSITPKM</sequence>